<feature type="binding site" evidence="8">
    <location>
        <position position="14"/>
    </location>
    <ligand>
        <name>Mg(2+)</name>
        <dbReference type="ChEBI" id="CHEBI:18420"/>
    </ligand>
</feature>
<dbReference type="Gene3D" id="3.40.50.1000">
    <property type="entry name" value="HAD superfamily/HAD-like"/>
    <property type="match status" value="2"/>
</dbReference>
<evidence type="ECO:0000256" key="6">
    <source>
        <dbReference type="PIRSR" id="PIRSR000915-1"/>
    </source>
</evidence>
<reference evidence="9 10" key="1">
    <citation type="submission" date="2020-04" db="EMBL/GenBank/DDBJ databases">
        <authorList>
            <person name="Hitch T.C.A."/>
            <person name="Wylensek D."/>
            <person name="Clavel T."/>
        </authorList>
    </citation>
    <scope>NUCLEOTIDE SEQUENCE [LARGE SCALE GENOMIC DNA]</scope>
    <source>
        <strain evidence="9 10">WB01_D5_05</strain>
    </source>
</reference>
<dbReference type="PANTHER" id="PTHR19288">
    <property type="entry name" value="4-NITROPHENYLPHOSPHATASE-RELATED"/>
    <property type="match status" value="1"/>
</dbReference>
<dbReference type="GO" id="GO:0005737">
    <property type="term" value="C:cytoplasm"/>
    <property type="evidence" value="ECO:0007669"/>
    <property type="project" value="TreeGrafter"/>
</dbReference>
<dbReference type="SUPFAM" id="SSF56784">
    <property type="entry name" value="HAD-like"/>
    <property type="match status" value="1"/>
</dbReference>
<evidence type="ECO:0000256" key="1">
    <source>
        <dbReference type="ARBA" id="ARBA00006696"/>
    </source>
</evidence>
<dbReference type="RefSeq" id="WP_168975098.1">
    <property type="nucleotide sequence ID" value="NZ_JABAGO010000014.1"/>
</dbReference>
<dbReference type="NCBIfam" id="TIGR01457">
    <property type="entry name" value="HAD-SF-IIA-hyp2"/>
    <property type="match status" value="1"/>
</dbReference>
<dbReference type="Proteomes" id="UP000561326">
    <property type="component" value="Unassembled WGS sequence"/>
</dbReference>
<keyword evidence="4 5" id="KW-0460">Magnesium</keyword>
<keyword evidence="2 5" id="KW-0479">Metal-binding</keyword>
<dbReference type="CDD" id="cd07530">
    <property type="entry name" value="HAD_Pase_UmpH-like"/>
    <property type="match status" value="1"/>
</dbReference>
<dbReference type="AlphaFoldDB" id="A0A848CTW0"/>
<dbReference type="InterPro" id="IPR023214">
    <property type="entry name" value="HAD_sf"/>
</dbReference>
<dbReference type="NCBIfam" id="TIGR01460">
    <property type="entry name" value="HAD-SF-IIA"/>
    <property type="match status" value="1"/>
</dbReference>
<comment type="function">
    <text evidence="5">Catalyzes the dephosphorylation of 2-6 carbon acid sugars in vitro.</text>
</comment>
<comment type="caution">
    <text evidence="9">The sequence shown here is derived from an EMBL/GenBank/DDBJ whole genome shotgun (WGS) entry which is preliminary data.</text>
</comment>
<evidence type="ECO:0000256" key="4">
    <source>
        <dbReference type="ARBA" id="ARBA00022842"/>
    </source>
</evidence>
<dbReference type="Pfam" id="PF13344">
    <property type="entry name" value="Hydrolase_6"/>
    <property type="match status" value="1"/>
</dbReference>
<evidence type="ECO:0000256" key="3">
    <source>
        <dbReference type="ARBA" id="ARBA00022801"/>
    </source>
</evidence>
<feature type="binding site" evidence="7">
    <location>
        <position position="190"/>
    </location>
    <ligand>
        <name>substrate</name>
    </ligand>
</feature>
<keyword evidence="3 9" id="KW-0378">Hydrolase</keyword>
<feature type="binding site" evidence="8">
    <location>
        <position position="12"/>
    </location>
    <ligand>
        <name>Mg(2+)</name>
        <dbReference type="ChEBI" id="CHEBI:18420"/>
    </ligand>
</feature>
<protein>
    <recommendedName>
        <fullName evidence="5">Acid sugar phosphatase</fullName>
        <ecNumber evidence="5">3.1.3.-</ecNumber>
    </recommendedName>
</protein>
<accession>A0A848CTW0</accession>
<comment type="cofactor">
    <cofactor evidence="8">
        <name>Mg(2+)</name>
        <dbReference type="ChEBI" id="CHEBI:18420"/>
    </cofactor>
    <text evidence="8">Divalent metal ions. Mg(2+) is the most effective.</text>
</comment>
<feature type="binding site" evidence="8">
    <location>
        <position position="215"/>
    </location>
    <ligand>
        <name>Mg(2+)</name>
        <dbReference type="ChEBI" id="CHEBI:18420"/>
    </ligand>
</feature>
<dbReference type="PANTHER" id="PTHR19288:SF46">
    <property type="entry name" value="HALOACID DEHALOGENASE-LIKE HYDROLASE DOMAIN-CONTAINING PROTEIN 2"/>
    <property type="match status" value="1"/>
</dbReference>
<organism evidence="9 10">
    <name type="scientific">Aneurinibacillus aneurinilyticus</name>
    <name type="common">Bacillus aneurinolyticus</name>
    <dbReference type="NCBI Taxonomy" id="1391"/>
    <lineage>
        <taxon>Bacteria</taxon>
        <taxon>Bacillati</taxon>
        <taxon>Bacillota</taxon>
        <taxon>Bacilli</taxon>
        <taxon>Bacillales</taxon>
        <taxon>Paenibacillaceae</taxon>
        <taxon>Aneurinibacillus group</taxon>
        <taxon>Aneurinibacillus</taxon>
    </lineage>
</organism>
<evidence type="ECO:0000256" key="5">
    <source>
        <dbReference type="PIRNR" id="PIRNR000915"/>
    </source>
</evidence>
<dbReference type="PIRSF" id="PIRSF000915">
    <property type="entry name" value="PGP-type_phosphatase"/>
    <property type="match status" value="1"/>
</dbReference>
<dbReference type="GO" id="GO:0046872">
    <property type="term" value="F:metal ion binding"/>
    <property type="evidence" value="ECO:0007669"/>
    <property type="project" value="UniProtKB-KW"/>
</dbReference>
<feature type="active site" description="Proton donor" evidence="6">
    <location>
        <position position="14"/>
    </location>
</feature>
<name>A0A848CTW0_ANEAE</name>
<dbReference type="SFLD" id="SFLDS00003">
    <property type="entry name" value="Haloacid_Dehalogenase"/>
    <property type="match status" value="1"/>
</dbReference>
<dbReference type="FunFam" id="3.40.50.1000:FF:000053">
    <property type="entry name" value="TIGR01457 family HAD hydrolase"/>
    <property type="match status" value="1"/>
</dbReference>
<dbReference type="InterPro" id="IPR006357">
    <property type="entry name" value="HAD-SF_hydro_IIA"/>
</dbReference>
<dbReference type="EMBL" id="JABAGO010000014">
    <property type="protein sequence ID" value="NME98421.1"/>
    <property type="molecule type" value="Genomic_DNA"/>
</dbReference>
<evidence type="ECO:0000256" key="7">
    <source>
        <dbReference type="PIRSR" id="PIRSR000915-2"/>
    </source>
</evidence>
<dbReference type="GO" id="GO:0016791">
    <property type="term" value="F:phosphatase activity"/>
    <property type="evidence" value="ECO:0007669"/>
    <property type="project" value="TreeGrafter"/>
</dbReference>
<evidence type="ECO:0000256" key="8">
    <source>
        <dbReference type="PIRSR" id="PIRSR000915-3"/>
    </source>
</evidence>
<sequence length="263" mass="28638">MTERTYKGYLLDLDGTIYRGGEVIPEAVSFVEALKKKGIPYQYVTNNSSLTPEQLAEKLQKMGLNAVPEDFFTSSMAVAETIEEIERKEKTVDKVKVLAIGEKGLKMALSEAGYELVEKAPASYVVVGIDRQFTYEKMKQATLAIYGGARFLSTNCDRAIPTEEGLVPGNGSLTASIAYATRTEPLYVGKPEQAIIIRALEKLGLRTDEVLLIGDNLETDIAAGGRSGVDTLLVYSGFSREADLEGAEVQPTYTVSSLADWSI</sequence>
<gene>
    <name evidence="9" type="ORF">HF838_09130</name>
</gene>
<evidence type="ECO:0000313" key="10">
    <source>
        <dbReference type="Proteomes" id="UP000561326"/>
    </source>
</evidence>
<dbReference type="EC" id="3.1.3.-" evidence="5"/>
<comment type="similarity">
    <text evidence="1 5">Belongs to the HAD-like hydrolase superfamily. NagD family.</text>
</comment>
<evidence type="ECO:0000256" key="2">
    <source>
        <dbReference type="ARBA" id="ARBA00022723"/>
    </source>
</evidence>
<dbReference type="SFLD" id="SFLDG01139">
    <property type="entry name" value="C2.A:_Pyridoxal_Phosphate_Phos"/>
    <property type="match status" value="1"/>
</dbReference>
<feature type="active site" description="Nucleophile" evidence="6">
    <location>
        <position position="12"/>
    </location>
</feature>
<dbReference type="InterPro" id="IPR036412">
    <property type="entry name" value="HAD-like_sf"/>
</dbReference>
<evidence type="ECO:0000313" key="9">
    <source>
        <dbReference type="EMBL" id="NME98421.1"/>
    </source>
</evidence>
<dbReference type="Pfam" id="PF13242">
    <property type="entry name" value="Hydrolase_like"/>
    <property type="match status" value="1"/>
</dbReference>
<dbReference type="InterPro" id="IPR006354">
    <property type="entry name" value="HAD-SF_hydro_IIA_hyp1"/>
</dbReference>
<proteinExistence type="inferred from homology"/>